<dbReference type="AlphaFoldDB" id="A0A1S8AAI1"/>
<reference evidence="2" key="1">
    <citation type="submission" date="2016-03" db="EMBL/GenBank/DDBJ databases">
        <title>Draft genome sequence of Rosellinia necatrix.</title>
        <authorList>
            <person name="Kanematsu S."/>
        </authorList>
    </citation>
    <scope>NUCLEOTIDE SEQUENCE [LARGE SCALE GENOMIC DNA]</scope>
    <source>
        <strain evidence="2">W97</strain>
    </source>
</reference>
<dbReference type="Proteomes" id="UP000054516">
    <property type="component" value="Unassembled WGS sequence"/>
</dbReference>
<feature type="region of interest" description="Disordered" evidence="1">
    <location>
        <begin position="1"/>
        <end position="43"/>
    </location>
</feature>
<gene>
    <name evidence="2" type="ORF">SAMD00023353_6300480</name>
</gene>
<sequence>MDHGGRPDATMGPPARSWVMPSMPHRGQRRGETQERARSNASIKNAVDPVLNWFLSPNTPIAFTSSTPLHPSQHS</sequence>
<protein>
    <submittedName>
        <fullName evidence="2">Uncharacterized protein</fullName>
    </submittedName>
</protein>
<name>A0A1S8AAI1_ROSNE</name>
<keyword evidence="3" id="KW-1185">Reference proteome</keyword>
<proteinExistence type="predicted"/>
<evidence type="ECO:0000313" key="3">
    <source>
        <dbReference type="Proteomes" id="UP000054516"/>
    </source>
</evidence>
<evidence type="ECO:0000256" key="1">
    <source>
        <dbReference type="SAM" id="MobiDB-lite"/>
    </source>
</evidence>
<evidence type="ECO:0000313" key="2">
    <source>
        <dbReference type="EMBL" id="GAW27023.1"/>
    </source>
</evidence>
<accession>A0A1S8AAI1</accession>
<feature type="compositionally biased region" description="Basic and acidic residues" evidence="1">
    <location>
        <begin position="29"/>
        <end position="38"/>
    </location>
</feature>
<organism evidence="2">
    <name type="scientific">Rosellinia necatrix</name>
    <name type="common">White root-rot fungus</name>
    <dbReference type="NCBI Taxonomy" id="77044"/>
    <lineage>
        <taxon>Eukaryota</taxon>
        <taxon>Fungi</taxon>
        <taxon>Dikarya</taxon>
        <taxon>Ascomycota</taxon>
        <taxon>Pezizomycotina</taxon>
        <taxon>Sordariomycetes</taxon>
        <taxon>Xylariomycetidae</taxon>
        <taxon>Xylariales</taxon>
        <taxon>Xylariaceae</taxon>
        <taxon>Rosellinia</taxon>
    </lineage>
</organism>
<dbReference type="EMBL" id="DF977508">
    <property type="protein sequence ID" value="GAW27023.1"/>
    <property type="molecule type" value="Genomic_DNA"/>
</dbReference>